<keyword evidence="2" id="KW-0808">Transferase</keyword>
<evidence type="ECO:0000256" key="3">
    <source>
        <dbReference type="SAM" id="MobiDB-lite"/>
    </source>
</evidence>
<reference evidence="4" key="1">
    <citation type="submission" date="2020-07" db="EMBL/GenBank/DDBJ databases">
        <authorList>
            <person name="Tarantini F.S."/>
            <person name="Hong K.W."/>
            <person name="Chan K.G."/>
        </authorList>
    </citation>
    <scope>NUCLEOTIDE SEQUENCE</scope>
    <source>
        <strain evidence="4">32-07</strain>
    </source>
</reference>
<dbReference type="Pfam" id="PF02636">
    <property type="entry name" value="Methyltransf_28"/>
    <property type="match status" value="1"/>
</dbReference>
<dbReference type="Proteomes" id="UP001049518">
    <property type="component" value="Chromosome"/>
</dbReference>
<accession>A0ABX8QXM9</accession>
<dbReference type="RefSeq" id="WP_231329192.1">
    <property type="nucleotide sequence ID" value="NZ_CP059572.1"/>
</dbReference>
<evidence type="ECO:0000256" key="2">
    <source>
        <dbReference type="ARBA" id="ARBA00022679"/>
    </source>
</evidence>
<evidence type="ECO:0000313" key="4">
    <source>
        <dbReference type="EMBL" id="QXJ23492.1"/>
    </source>
</evidence>
<dbReference type="PANTHER" id="PTHR12049">
    <property type="entry name" value="PROTEIN ARGININE METHYLTRANSFERASE NDUFAF7, MITOCHONDRIAL"/>
    <property type="match status" value="1"/>
</dbReference>
<organism evidence="4 5">
    <name type="scientific">Actinomadura graeca</name>
    <dbReference type="NCBI Taxonomy" id="2750812"/>
    <lineage>
        <taxon>Bacteria</taxon>
        <taxon>Bacillati</taxon>
        <taxon>Actinomycetota</taxon>
        <taxon>Actinomycetes</taxon>
        <taxon>Streptosporangiales</taxon>
        <taxon>Thermomonosporaceae</taxon>
        <taxon>Actinomadura</taxon>
    </lineage>
</organism>
<proteinExistence type="predicted"/>
<sequence length="337" mass="35612">MAGSVIEWLTWRTAMERALYGEGGFYRRGERPSEHFRTSVHASPRFATAVARLLAEVDTALGRPDRLDLVDVGAGSGRLLANVLACLPPDLAERLTPTAVEIAPRPPGLPAGITWRPDLPPEITGLAVANEWLDNIPLDVAEQTPDGIRTVLVDPSSGTERTGPEPTGQDREWLERWWPLHEPGDRAEIGHPRCAAWASVVKRVQSGLAVAVDYSHGRDSRPQSGTLTGYRDGSTVPAVPDGSCDVTAHVALDACAEAGERAGATSSVLTTQRTALRALGLSGARPPIGLAHSDPRAYLTALCQAGEDAELTDPSGLGGFGWLAQAVAVPLPASLAT</sequence>
<dbReference type="GO" id="GO:0008168">
    <property type="term" value="F:methyltransferase activity"/>
    <property type="evidence" value="ECO:0007669"/>
    <property type="project" value="UniProtKB-KW"/>
</dbReference>
<keyword evidence="5" id="KW-1185">Reference proteome</keyword>
<evidence type="ECO:0000256" key="1">
    <source>
        <dbReference type="ARBA" id="ARBA00022603"/>
    </source>
</evidence>
<protein>
    <submittedName>
        <fullName evidence="4">SAM-dependent methyltransferase</fullName>
    </submittedName>
</protein>
<dbReference type="InterPro" id="IPR029063">
    <property type="entry name" value="SAM-dependent_MTases_sf"/>
</dbReference>
<dbReference type="GO" id="GO:0032259">
    <property type="term" value="P:methylation"/>
    <property type="evidence" value="ECO:0007669"/>
    <property type="project" value="UniProtKB-KW"/>
</dbReference>
<dbReference type="PANTHER" id="PTHR12049:SF7">
    <property type="entry name" value="PROTEIN ARGININE METHYLTRANSFERASE NDUFAF7, MITOCHONDRIAL"/>
    <property type="match status" value="1"/>
</dbReference>
<evidence type="ECO:0000313" key="5">
    <source>
        <dbReference type="Proteomes" id="UP001049518"/>
    </source>
</evidence>
<name>A0ABX8QXM9_9ACTN</name>
<dbReference type="InterPro" id="IPR038375">
    <property type="entry name" value="NDUFAF7_sf"/>
</dbReference>
<gene>
    <name evidence="4" type="ORF">AGRA3207_004653</name>
</gene>
<dbReference type="EMBL" id="CP059572">
    <property type="protein sequence ID" value="QXJ23492.1"/>
    <property type="molecule type" value="Genomic_DNA"/>
</dbReference>
<dbReference type="SUPFAM" id="SSF53335">
    <property type="entry name" value="S-adenosyl-L-methionine-dependent methyltransferases"/>
    <property type="match status" value="1"/>
</dbReference>
<feature type="region of interest" description="Disordered" evidence="3">
    <location>
        <begin position="150"/>
        <end position="169"/>
    </location>
</feature>
<dbReference type="Gene3D" id="3.40.50.12710">
    <property type="match status" value="1"/>
</dbReference>
<dbReference type="InterPro" id="IPR003788">
    <property type="entry name" value="NDUFAF7"/>
</dbReference>
<keyword evidence="1 4" id="KW-0489">Methyltransferase</keyword>